<keyword evidence="2 6" id="KW-0812">Transmembrane</keyword>
<protein>
    <submittedName>
        <fullName evidence="8">Integral membrane protein</fullName>
    </submittedName>
</protein>
<evidence type="ECO:0000256" key="6">
    <source>
        <dbReference type="SAM" id="Phobius"/>
    </source>
</evidence>
<evidence type="ECO:0000256" key="5">
    <source>
        <dbReference type="ARBA" id="ARBA00038359"/>
    </source>
</evidence>
<dbReference type="GO" id="GO:0016020">
    <property type="term" value="C:membrane"/>
    <property type="evidence" value="ECO:0007669"/>
    <property type="project" value="UniProtKB-SubCell"/>
</dbReference>
<evidence type="ECO:0000256" key="2">
    <source>
        <dbReference type="ARBA" id="ARBA00022692"/>
    </source>
</evidence>
<dbReference type="PANTHER" id="PTHR33048:SF124">
    <property type="entry name" value="INTEGRAL MEMBRANE PROTEIN"/>
    <property type="match status" value="1"/>
</dbReference>
<reference evidence="8 9" key="1">
    <citation type="submission" date="2019-04" db="EMBL/GenBank/DDBJ databases">
        <title>High contiguity whole genome sequence and gene annotation resource for two Venturia nashicola isolates.</title>
        <authorList>
            <person name="Prokchorchik M."/>
            <person name="Won K."/>
            <person name="Lee Y."/>
            <person name="Choi E.D."/>
            <person name="Segonzac C."/>
            <person name="Sohn K.H."/>
        </authorList>
    </citation>
    <scope>NUCLEOTIDE SEQUENCE [LARGE SCALE GENOMIC DNA]</scope>
    <source>
        <strain evidence="8 9">PRI2</strain>
    </source>
</reference>
<evidence type="ECO:0000256" key="1">
    <source>
        <dbReference type="ARBA" id="ARBA00004141"/>
    </source>
</evidence>
<dbReference type="STRING" id="86259.A0A4Z1PAZ1"/>
<dbReference type="EMBL" id="SNSC02000009">
    <property type="protein sequence ID" value="TID21856.1"/>
    <property type="molecule type" value="Genomic_DNA"/>
</dbReference>
<feature type="transmembrane region" description="Helical" evidence="6">
    <location>
        <begin position="189"/>
        <end position="215"/>
    </location>
</feature>
<evidence type="ECO:0000313" key="9">
    <source>
        <dbReference type="Proteomes" id="UP000298493"/>
    </source>
</evidence>
<evidence type="ECO:0000256" key="4">
    <source>
        <dbReference type="ARBA" id="ARBA00023136"/>
    </source>
</evidence>
<comment type="subcellular location">
    <subcellularLocation>
        <location evidence="1">Membrane</location>
        <topology evidence="1">Multi-pass membrane protein</topology>
    </subcellularLocation>
</comment>
<keyword evidence="9" id="KW-1185">Reference proteome</keyword>
<proteinExistence type="inferred from homology"/>
<dbReference type="Pfam" id="PF20684">
    <property type="entry name" value="Fung_rhodopsin"/>
    <property type="match status" value="1"/>
</dbReference>
<evidence type="ECO:0000313" key="8">
    <source>
        <dbReference type="EMBL" id="TID21856.1"/>
    </source>
</evidence>
<dbReference type="Proteomes" id="UP000298493">
    <property type="component" value="Unassembled WGS sequence"/>
</dbReference>
<feature type="domain" description="Rhodopsin" evidence="7">
    <location>
        <begin position="109"/>
        <end position="332"/>
    </location>
</feature>
<sequence length="454" mass="50546">MAVLDRMMDKATQLASRPFAWFSFSSSSALIHSQLAAVDIAALHKPFCWQDRFLMALFPDINGTEVFLAPPPGWVVNFTNPTRDYVIEKEVKWAFGIEYPIATLFLLQRLYTSIFLVRRFLIDDYLIVIAWALLTACCAMMLHLCNAGYVGLHVWEQPLDVTTYTNGILLAITLTAILLIPGKWYRISIFLTAALTIASFGVAFFVNVFACYPKFNSWDLRLAMEGRCISRPPFYLLQAIAGGVTDLLLMITPIPTVLGLQMSRKAKAGVIAWFAVGLITLAMSVMRLVSLLSQLYSSDISWLMPEAMLWVAVESNLIIICGCLPTFRIFLRIGVPRKAKSTAAFSGGAAPGNGFNLRTFGQSDRRSRRRFDTIAEIDAMDDIDLKDNVKEYRAQVSTYAAEESDDNGSNGGIVRTFSVSAKTAGSSWNRSQERIDPLSNLDTPVILSPTRTHR</sequence>
<dbReference type="InterPro" id="IPR049326">
    <property type="entry name" value="Rhodopsin_dom_fungi"/>
</dbReference>
<feature type="transmembrane region" description="Helical" evidence="6">
    <location>
        <begin position="235"/>
        <end position="258"/>
    </location>
</feature>
<evidence type="ECO:0000259" key="7">
    <source>
        <dbReference type="Pfam" id="PF20684"/>
    </source>
</evidence>
<accession>A0A4Z1PAZ1</accession>
<dbReference type="AlphaFoldDB" id="A0A4Z1PAZ1"/>
<feature type="transmembrane region" description="Helical" evidence="6">
    <location>
        <begin position="164"/>
        <end position="182"/>
    </location>
</feature>
<feature type="transmembrane region" description="Helical" evidence="6">
    <location>
        <begin position="270"/>
        <end position="289"/>
    </location>
</feature>
<dbReference type="PANTHER" id="PTHR33048">
    <property type="entry name" value="PTH11-LIKE INTEGRAL MEMBRANE PROTEIN (AFU_ORTHOLOGUE AFUA_5G11245)"/>
    <property type="match status" value="1"/>
</dbReference>
<comment type="similarity">
    <text evidence="5">Belongs to the SAT4 family.</text>
</comment>
<comment type="caution">
    <text evidence="8">The sequence shown here is derived from an EMBL/GenBank/DDBJ whole genome shotgun (WGS) entry which is preliminary data.</text>
</comment>
<evidence type="ECO:0000256" key="3">
    <source>
        <dbReference type="ARBA" id="ARBA00022989"/>
    </source>
</evidence>
<feature type="transmembrane region" description="Helical" evidence="6">
    <location>
        <begin position="309"/>
        <end position="331"/>
    </location>
</feature>
<gene>
    <name evidence="8" type="ORF">E6O75_ATG05251</name>
</gene>
<dbReference type="OrthoDB" id="444631at2759"/>
<organism evidence="8 9">
    <name type="scientific">Venturia nashicola</name>
    <dbReference type="NCBI Taxonomy" id="86259"/>
    <lineage>
        <taxon>Eukaryota</taxon>
        <taxon>Fungi</taxon>
        <taxon>Dikarya</taxon>
        <taxon>Ascomycota</taxon>
        <taxon>Pezizomycotina</taxon>
        <taxon>Dothideomycetes</taxon>
        <taxon>Pleosporomycetidae</taxon>
        <taxon>Venturiales</taxon>
        <taxon>Venturiaceae</taxon>
        <taxon>Venturia</taxon>
    </lineage>
</organism>
<keyword evidence="3 6" id="KW-1133">Transmembrane helix</keyword>
<feature type="transmembrane region" description="Helical" evidence="6">
    <location>
        <begin position="125"/>
        <end position="144"/>
    </location>
</feature>
<keyword evidence="4 6" id="KW-0472">Membrane</keyword>
<dbReference type="InterPro" id="IPR052337">
    <property type="entry name" value="SAT4-like"/>
</dbReference>
<name>A0A4Z1PAZ1_9PEZI</name>